<name>A0A564Z9D0_HYMDI</name>
<evidence type="ECO:0000313" key="2">
    <source>
        <dbReference type="Proteomes" id="UP000321570"/>
    </source>
</evidence>
<dbReference type="Proteomes" id="UP000321570">
    <property type="component" value="Unassembled WGS sequence"/>
</dbReference>
<accession>A0A564Z9D0</accession>
<proteinExistence type="predicted"/>
<keyword evidence="2" id="KW-1185">Reference proteome</keyword>
<evidence type="ECO:0000313" key="1">
    <source>
        <dbReference type="EMBL" id="VUZ55949.1"/>
    </source>
</evidence>
<sequence length="90" mass="10321">MIIYPKKYPDKYFRLDDWNKPSIKIFGRSNTCGVHNANKTDWITCARTHHGKCGHVTGHVEIKRGRVCRDLPNQSAIKIPAAQHGFVFND</sequence>
<dbReference type="AlphaFoldDB" id="A0A564Z9D0"/>
<organism evidence="1 2">
    <name type="scientific">Hymenolepis diminuta</name>
    <name type="common">Rat tapeworm</name>
    <dbReference type="NCBI Taxonomy" id="6216"/>
    <lineage>
        <taxon>Eukaryota</taxon>
        <taxon>Metazoa</taxon>
        <taxon>Spiralia</taxon>
        <taxon>Lophotrochozoa</taxon>
        <taxon>Platyhelminthes</taxon>
        <taxon>Cestoda</taxon>
        <taxon>Eucestoda</taxon>
        <taxon>Cyclophyllidea</taxon>
        <taxon>Hymenolepididae</taxon>
        <taxon>Hymenolepis</taxon>
    </lineage>
</organism>
<protein>
    <submittedName>
        <fullName evidence="1">Uncharacterized protein</fullName>
    </submittedName>
</protein>
<dbReference type="EMBL" id="CABIJS010000697">
    <property type="protein sequence ID" value="VUZ55949.1"/>
    <property type="molecule type" value="Genomic_DNA"/>
</dbReference>
<reference evidence="1 2" key="1">
    <citation type="submission" date="2019-07" db="EMBL/GenBank/DDBJ databases">
        <authorList>
            <person name="Jastrzebski P J."/>
            <person name="Paukszto L."/>
            <person name="Jastrzebski P J."/>
        </authorList>
    </citation>
    <scope>NUCLEOTIDE SEQUENCE [LARGE SCALE GENOMIC DNA]</scope>
    <source>
        <strain evidence="1 2">WMS-il1</strain>
    </source>
</reference>
<gene>
    <name evidence="1" type="ORF">WMSIL1_LOCUS13568</name>
</gene>